<feature type="region of interest" description="Disordered" evidence="1">
    <location>
        <begin position="230"/>
        <end position="255"/>
    </location>
</feature>
<feature type="compositionally biased region" description="Low complexity" evidence="1">
    <location>
        <begin position="91"/>
        <end position="119"/>
    </location>
</feature>
<proteinExistence type="predicted"/>
<name>A0ABR3ZPH7_9PEZI</name>
<keyword evidence="3" id="KW-1185">Reference proteome</keyword>
<dbReference type="EMBL" id="JAWDJO010000002">
    <property type="protein sequence ID" value="KAL1902067.1"/>
    <property type="molecule type" value="Genomic_DNA"/>
</dbReference>
<feature type="region of interest" description="Disordered" evidence="1">
    <location>
        <begin position="32"/>
        <end position="59"/>
    </location>
</feature>
<evidence type="ECO:0000313" key="2">
    <source>
        <dbReference type="EMBL" id="KAL1902067.1"/>
    </source>
</evidence>
<protein>
    <recommendedName>
        <fullName evidence="4">BZIP domain-containing protein</fullName>
    </recommendedName>
</protein>
<dbReference type="Proteomes" id="UP001583280">
    <property type="component" value="Unassembled WGS sequence"/>
</dbReference>
<gene>
    <name evidence="2" type="ORF">Cpir12675_000174</name>
</gene>
<feature type="compositionally biased region" description="Low complexity" evidence="1">
    <location>
        <begin position="38"/>
        <end position="54"/>
    </location>
</feature>
<organism evidence="2 3">
    <name type="scientific">Ceratocystis pirilliformis</name>
    <dbReference type="NCBI Taxonomy" id="259994"/>
    <lineage>
        <taxon>Eukaryota</taxon>
        <taxon>Fungi</taxon>
        <taxon>Dikarya</taxon>
        <taxon>Ascomycota</taxon>
        <taxon>Pezizomycotina</taxon>
        <taxon>Sordariomycetes</taxon>
        <taxon>Hypocreomycetidae</taxon>
        <taxon>Microascales</taxon>
        <taxon>Ceratocystidaceae</taxon>
        <taxon>Ceratocystis</taxon>
    </lineage>
</organism>
<sequence>MSSITQPSQSLPQRTKTFDFLQNLRANAISQVIPGLPSPTQNTTSNTNNTETSSIIPRSTRFSGTIEDLRKSITAFSIRSSDSESDHDYYPSRGGSRSRWSSVSGSLSLSGGPTPSVGSASVSGAHTPSVLSHEEAAVLRTRNKAAVTAAARRKYDARCRKWALERQLRDRYICECEKARTERRHEMARTNPGFQAAVEQASSTLLVQEMFLKSLAAKANKLVEGAGMPCRNGVEAEDPPSPEDLQKAMKETSEAVMSLIR</sequence>
<evidence type="ECO:0000313" key="3">
    <source>
        <dbReference type="Proteomes" id="UP001583280"/>
    </source>
</evidence>
<comment type="caution">
    <text evidence="2">The sequence shown here is derived from an EMBL/GenBank/DDBJ whole genome shotgun (WGS) entry which is preliminary data.</text>
</comment>
<feature type="region of interest" description="Disordered" evidence="1">
    <location>
        <begin position="82"/>
        <end position="128"/>
    </location>
</feature>
<reference evidence="2 3" key="1">
    <citation type="journal article" date="2024" name="IMA Fungus">
        <title>IMA Genome - F19 : A genome assembly and annotation guide to empower mycologists, including annotated draft genome sequences of Ceratocystis pirilliformis, Diaporthe australafricana, Fusarium ophioides, Paecilomyces lecythidis, and Sporothrix stenoceras.</title>
        <authorList>
            <person name="Aylward J."/>
            <person name="Wilson A.M."/>
            <person name="Visagie C.M."/>
            <person name="Spraker J."/>
            <person name="Barnes I."/>
            <person name="Buitendag C."/>
            <person name="Ceriani C."/>
            <person name="Del Mar Angel L."/>
            <person name="du Plessis D."/>
            <person name="Fuchs T."/>
            <person name="Gasser K."/>
            <person name="Kramer D."/>
            <person name="Li W."/>
            <person name="Munsamy K."/>
            <person name="Piso A."/>
            <person name="Price J.L."/>
            <person name="Sonnekus B."/>
            <person name="Thomas C."/>
            <person name="van der Nest A."/>
            <person name="van Dijk A."/>
            <person name="van Heerden A."/>
            <person name="van Vuuren N."/>
            <person name="Yilmaz N."/>
            <person name="Duong T.A."/>
            <person name="van der Merwe N.A."/>
            <person name="Wingfield M.J."/>
            <person name="Wingfield B.D."/>
        </authorList>
    </citation>
    <scope>NUCLEOTIDE SEQUENCE [LARGE SCALE GENOMIC DNA]</scope>
    <source>
        <strain evidence="2 3">CMW 12675</strain>
    </source>
</reference>
<feature type="compositionally biased region" description="Basic and acidic residues" evidence="1">
    <location>
        <begin position="244"/>
        <end position="253"/>
    </location>
</feature>
<accession>A0ABR3ZPH7</accession>
<evidence type="ECO:0000256" key="1">
    <source>
        <dbReference type="SAM" id="MobiDB-lite"/>
    </source>
</evidence>
<evidence type="ECO:0008006" key="4">
    <source>
        <dbReference type="Google" id="ProtNLM"/>
    </source>
</evidence>